<dbReference type="Proteomes" id="UP000032142">
    <property type="component" value="Unassembled WGS sequence"/>
</dbReference>
<evidence type="ECO:0000313" key="1">
    <source>
        <dbReference type="EMBL" id="KHF98517.1"/>
    </source>
</evidence>
<sequence>MKVEPRSINAITSVSKRVKVPVITSSEEASSRARIT</sequence>
<evidence type="ECO:0000313" key="2">
    <source>
        <dbReference type="Proteomes" id="UP000032142"/>
    </source>
</evidence>
<protein>
    <submittedName>
        <fullName evidence="1">Uncharacterized protein</fullName>
    </submittedName>
</protein>
<accession>A0A0B0M8U0</accession>
<proteinExistence type="predicted"/>
<organism evidence="1 2">
    <name type="scientific">Gossypium arboreum</name>
    <name type="common">Tree cotton</name>
    <name type="synonym">Gossypium nanking</name>
    <dbReference type="NCBI Taxonomy" id="29729"/>
    <lineage>
        <taxon>Eukaryota</taxon>
        <taxon>Viridiplantae</taxon>
        <taxon>Streptophyta</taxon>
        <taxon>Embryophyta</taxon>
        <taxon>Tracheophyta</taxon>
        <taxon>Spermatophyta</taxon>
        <taxon>Magnoliopsida</taxon>
        <taxon>eudicotyledons</taxon>
        <taxon>Gunneridae</taxon>
        <taxon>Pentapetalae</taxon>
        <taxon>rosids</taxon>
        <taxon>malvids</taxon>
        <taxon>Malvales</taxon>
        <taxon>Malvaceae</taxon>
        <taxon>Malvoideae</taxon>
        <taxon>Gossypium</taxon>
    </lineage>
</organism>
<keyword evidence="2" id="KW-1185">Reference proteome</keyword>
<reference evidence="2" key="1">
    <citation type="submission" date="2014-09" db="EMBL/GenBank/DDBJ databases">
        <authorList>
            <person name="Mudge J."/>
            <person name="Ramaraj T."/>
            <person name="Lindquist I.E."/>
            <person name="Bharti A.K."/>
            <person name="Sundararajan A."/>
            <person name="Cameron C.T."/>
            <person name="Woodward J.E."/>
            <person name="May G.D."/>
            <person name="Brubaker C."/>
            <person name="Broadhvest J."/>
            <person name="Wilkins T.A."/>
        </authorList>
    </citation>
    <scope>NUCLEOTIDE SEQUENCE</scope>
    <source>
        <strain evidence="2">cv. AKA8401</strain>
    </source>
</reference>
<dbReference type="AlphaFoldDB" id="A0A0B0M8U0"/>
<comment type="caution">
    <text evidence="1">The sequence shown here is derived from an EMBL/GenBank/DDBJ whole genome shotgun (WGS) entry which is preliminary data.</text>
</comment>
<gene>
    <name evidence="1" type="ORF">F383_37885</name>
</gene>
<name>A0A0B0M8U0_GOSAR</name>
<dbReference type="EMBL" id="JRRC01042021">
    <property type="protein sequence ID" value="KHF98517.1"/>
    <property type="molecule type" value="Genomic_DNA"/>
</dbReference>